<keyword evidence="2" id="KW-1185">Reference proteome</keyword>
<name>K6ZNM4_9ALTE</name>
<sequence length="56" mass="6313">MINVSCSQFRGQAPVQLSRQTRNSDFAMQFALQLVNQEGSKADYLLCDGRDKKCQS</sequence>
<accession>K6ZNM4</accession>
<gene>
    <name evidence="1" type="ORF">GPAL_3646</name>
</gene>
<comment type="caution">
    <text evidence="1">The sequence shown here is derived from an EMBL/GenBank/DDBJ whole genome shotgun (WGS) entry which is preliminary data.</text>
</comment>
<dbReference type="Proteomes" id="UP000006251">
    <property type="component" value="Unassembled WGS sequence"/>
</dbReference>
<evidence type="ECO:0000313" key="2">
    <source>
        <dbReference type="Proteomes" id="UP000006251"/>
    </source>
</evidence>
<dbReference type="STRING" id="1121922.GCA_000428905_01342"/>
<reference evidence="2" key="1">
    <citation type="journal article" date="2014" name="Environ. Microbiol.">
        <title>Comparative genomics of the marine bacterial genus Glaciecola reveals the high degree of genomic diversity and genomic characteristic for cold adaptation.</title>
        <authorList>
            <person name="Qin Q.L."/>
            <person name="Xie B.B."/>
            <person name="Yu Y."/>
            <person name="Shu Y.L."/>
            <person name="Rong J.C."/>
            <person name="Zhang Y.J."/>
            <person name="Zhao D.L."/>
            <person name="Chen X.L."/>
            <person name="Zhang X.Y."/>
            <person name="Chen B."/>
            <person name="Zhou B.C."/>
            <person name="Zhang Y.Z."/>
        </authorList>
    </citation>
    <scope>NUCLEOTIDE SEQUENCE [LARGE SCALE GENOMIC DNA]</scope>
    <source>
        <strain evidence="2">ACAM 615</strain>
    </source>
</reference>
<dbReference type="AlphaFoldDB" id="K6ZNM4"/>
<proteinExistence type="predicted"/>
<protein>
    <submittedName>
        <fullName evidence="1">Uncharacterized protein</fullName>
    </submittedName>
</protein>
<evidence type="ECO:0000313" key="1">
    <source>
        <dbReference type="EMBL" id="GAC30488.1"/>
    </source>
</evidence>
<organism evidence="1 2">
    <name type="scientific">Brumicola pallidula DSM 14239 = ACAM 615</name>
    <dbReference type="NCBI Taxonomy" id="1121922"/>
    <lineage>
        <taxon>Bacteria</taxon>
        <taxon>Pseudomonadati</taxon>
        <taxon>Pseudomonadota</taxon>
        <taxon>Gammaproteobacteria</taxon>
        <taxon>Alteromonadales</taxon>
        <taxon>Alteromonadaceae</taxon>
        <taxon>Brumicola</taxon>
    </lineage>
</organism>
<dbReference type="EMBL" id="BAEQ01000057">
    <property type="protein sequence ID" value="GAC30488.1"/>
    <property type="molecule type" value="Genomic_DNA"/>
</dbReference>